<dbReference type="VEuPathDB" id="FungiDB:F503_03236"/>
<dbReference type="eggNOG" id="ENOG502QRU3">
    <property type="taxonomic scope" value="Eukaryota"/>
</dbReference>
<dbReference type="Gene3D" id="1.25.40.10">
    <property type="entry name" value="Tetratricopeptide repeat domain"/>
    <property type="match status" value="1"/>
</dbReference>
<dbReference type="PANTHER" id="PTHR15696">
    <property type="entry name" value="SMG-7 SUPPRESSOR WITH MORPHOLOGICAL EFFECT ON GENITALIA PROTEIN 7"/>
    <property type="match status" value="1"/>
</dbReference>
<dbReference type="PANTHER" id="PTHR15696:SF0">
    <property type="entry name" value="TELOMERASE-BINDING PROTEIN EST1A"/>
    <property type="match status" value="1"/>
</dbReference>
<reference evidence="1 2" key="1">
    <citation type="journal article" date="2013" name="BMC Genomics">
        <title>The genome and transcriptome of the pine saprophyte Ophiostoma piceae, and a comparison with the bark beetle-associated pine pathogen Grosmannia clavigera.</title>
        <authorList>
            <person name="Haridas S."/>
            <person name="Wang Y."/>
            <person name="Lim L."/>
            <person name="Massoumi Alamouti S."/>
            <person name="Jackman S."/>
            <person name="Docking R."/>
            <person name="Robertson G."/>
            <person name="Birol I."/>
            <person name="Bohlmann J."/>
            <person name="Breuil C."/>
        </authorList>
    </citation>
    <scope>NUCLEOTIDE SEQUENCE [LARGE SCALE GENOMIC DNA]</scope>
    <source>
        <strain evidence="1 2">UAMH 11346</strain>
    </source>
</reference>
<accession>S3BZV7</accession>
<dbReference type="GO" id="GO:0005697">
    <property type="term" value="C:telomerase holoenzyme complex"/>
    <property type="evidence" value="ECO:0007669"/>
    <property type="project" value="TreeGrafter"/>
</dbReference>
<dbReference type="GO" id="GO:0070034">
    <property type="term" value="F:telomerase RNA binding"/>
    <property type="evidence" value="ECO:0007669"/>
    <property type="project" value="TreeGrafter"/>
</dbReference>
<dbReference type="HOGENOM" id="CLU_010014_1_0_1"/>
<dbReference type="SUPFAM" id="SSF48452">
    <property type="entry name" value="TPR-like"/>
    <property type="match status" value="1"/>
</dbReference>
<evidence type="ECO:0000313" key="2">
    <source>
        <dbReference type="Proteomes" id="UP000016923"/>
    </source>
</evidence>
<dbReference type="EMBL" id="KE148152">
    <property type="protein sequence ID" value="EPE06809.1"/>
    <property type="molecule type" value="Genomic_DNA"/>
</dbReference>
<dbReference type="InterPro" id="IPR011990">
    <property type="entry name" value="TPR-like_helical_dom_sf"/>
</dbReference>
<proteinExistence type="predicted"/>
<gene>
    <name evidence="1" type="ORF">F503_03236</name>
</gene>
<organism evidence="1 2">
    <name type="scientific">Ophiostoma piceae (strain UAMH 11346)</name>
    <name type="common">Sap stain fungus</name>
    <dbReference type="NCBI Taxonomy" id="1262450"/>
    <lineage>
        <taxon>Eukaryota</taxon>
        <taxon>Fungi</taxon>
        <taxon>Dikarya</taxon>
        <taxon>Ascomycota</taxon>
        <taxon>Pezizomycotina</taxon>
        <taxon>Sordariomycetes</taxon>
        <taxon>Sordariomycetidae</taxon>
        <taxon>Ophiostomatales</taxon>
        <taxon>Ophiostomataceae</taxon>
        <taxon>Ophiostoma</taxon>
    </lineage>
</organism>
<dbReference type="OrthoDB" id="2017974at2759"/>
<name>S3BZV7_OPHP1</name>
<dbReference type="GO" id="GO:0042162">
    <property type="term" value="F:telomeric DNA binding"/>
    <property type="evidence" value="ECO:0007669"/>
    <property type="project" value="TreeGrafter"/>
</dbReference>
<evidence type="ECO:0000313" key="1">
    <source>
        <dbReference type="EMBL" id="EPE06809.1"/>
    </source>
</evidence>
<dbReference type="AlphaFoldDB" id="S3BZV7"/>
<dbReference type="STRING" id="1262450.S3BZV7"/>
<keyword evidence="2" id="KW-1185">Reference proteome</keyword>
<sequence>MQEQLNVPYQISPPPLIPHRNPEYPGIALQHRMRAISLAQLVNKWQALHALHRTLLHDFMLASQHLSASPALRRVAQKYAMPARMWRHGIHSFLELLRHHLPEAREHMITFIYTAYSIIALLYESVDAFRDTWIECLGDLARYRVAIEDDNQRVRDAWTQVSRRWYTLASDNPPGTGRLYHHLAILARPSIVTQFFYYSKSLCVLVPFVSTYDSIKTLLEPIIKGLPQRVQPPKVKADLYDMQSVSV</sequence>
<dbReference type="InterPro" id="IPR045153">
    <property type="entry name" value="Est1/Ebs1-like"/>
</dbReference>
<dbReference type="Proteomes" id="UP000016923">
    <property type="component" value="Unassembled WGS sequence"/>
</dbReference>
<dbReference type="GO" id="GO:0000184">
    <property type="term" value="P:nuclear-transcribed mRNA catabolic process, nonsense-mediated decay"/>
    <property type="evidence" value="ECO:0007669"/>
    <property type="project" value="TreeGrafter"/>
</dbReference>
<protein>
    <submittedName>
        <fullName evidence="1">Telomerase-binding protein est1a</fullName>
    </submittedName>
</protein>
<dbReference type="FunFam" id="1.25.40.10:FF:000202">
    <property type="entry name" value="Unplaced genomic scaffold supercont1.7, whole genome shotgun sequence"/>
    <property type="match status" value="1"/>
</dbReference>